<dbReference type="InterPro" id="IPR009072">
    <property type="entry name" value="Histone-fold"/>
</dbReference>
<dbReference type="InterPro" id="IPR050568">
    <property type="entry name" value="Transcr_DNA_Rep_Reg"/>
</dbReference>
<comment type="subcellular location">
    <subcellularLocation>
        <location evidence="1">Nucleus</location>
    </subcellularLocation>
</comment>
<dbReference type="CDD" id="cd22908">
    <property type="entry name" value="HFD_NFYC-like"/>
    <property type="match status" value="1"/>
</dbReference>
<keyword evidence="5" id="KW-0539">Nucleus</keyword>
<dbReference type="SUPFAM" id="SSF47113">
    <property type="entry name" value="Histone-fold"/>
    <property type="match status" value="1"/>
</dbReference>
<dbReference type="GO" id="GO:0005634">
    <property type="term" value="C:nucleus"/>
    <property type="evidence" value="ECO:0007669"/>
    <property type="project" value="UniProtKB-SubCell"/>
</dbReference>
<dbReference type="EMBL" id="MNPJ01000026">
    <property type="protein sequence ID" value="OQS53700.1"/>
    <property type="molecule type" value="Genomic_DNA"/>
</dbReference>
<dbReference type="STRING" id="646526.A0A1W0E389"/>
<reference evidence="8 9" key="1">
    <citation type="journal article" date="2017" name="Environ. Microbiol.">
        <title>Decay of the glycolytic pathway and adaptation to intranuclear parasitism within Enterocytozoonidae microsporidia.</title>
        <authorList>
            <person name="Wiredu Boakye D."/>
            <person name="Jaroenlak P."/>
            <person name="Prachumwat A."/>
            <person name="Williams T.A."/>
            <person name="Bateman K.S."/>
            <person name="Itsathitphaisarn O."/>
            <person name="Sritunyalucksana K."/>
            <person name="Paszkiewicz K.H."/>
            <person name="Moore K.A."/>
            <person name="Stentiford G.D."/>
            <person name="Williams B.A."/>
        </authorList>
    </citation>
    <scope>NUCLEOTIDE SEQUENCE [LARGE SCALE GENOMIC DNA]</scope>
    <source>
        <strain evidence="8 9">TH1</strain>
    </source>
</reference>
<dbReference type="GO" id="GO:0003677">
    <property type="term" value="F:DNA binding"/>
    <property type="evidence" value="ECO:0007669"/>
    <property type="project" value="UniProtKB-KW"/>
</dbReference>
<gene>
    <name evidence="8" type="primary">NFYC2</name>
    <name evidence="8" type="ORF">EHP00_1534</name>
</gene>
<proteinExistence type="inferred from homology"/>
<evidence type="ECO:0000256" key="4">
    <source>
        <dbReference type="ARBA" id="ARBA00023163"/>
    </source>
</evidence>
<evidence type="ECO:0000256" key="5">
    <source>
        <dbReference type="ARBA" id="ARBA00023242"/>
    </source>
</evidence>
<dbReference type="Pfam" id="PF00808">
    <property type="entry name" value="CBFD_NFYB_HMF"/>
    <property type="match status" value="1"/>
</dbReference>
<evidence type="ECO:0000256" key="2">
    <source>
        <dbReference type="ARBA" id="ARBA00023015"/>
    </source>
</evidence>
<dbReference type="Gene3D" id="1.10.20.10">
    <property type="entry name" value="Histone, subunit A"/>
    <property type="match status" value="1"/>
</dbReference>
<evidence type="ECO:0000256" key="6">
    <source>
        <dbReference type="ARBA" id="ARBA00038129"/>
    </source>
</evidence>
<comment type="caution">
    <text evidence="8">The sequence shown here is derived from an EMBL/GenBank/DDBJ whole genome shotgun (WGS) entry which is preliminary data.</text>
</comment>
<dbReference type="VEuPathDB" id="MicrosporidiaDB:EHP00_1534"/>
<evidence type="ECO:0000313" key="9">
    <source>
        <dbReference type="Proteomes" id="UP000192758"/>
    </source>
</evidence>
<evidence type="ECO:0000256" key="1">
    <source>
        <dbReference type="ARBA" id="ARBA00004123"/>
    </source>
</evidence>
<dbReference type="FunFam" id="1.10.20.10:FF:000062">
    <property type="entry name" value="Nuclear transcription factor Y subunit C"/>
    <property type="match status" value="1"/>
</dbReference>
<keyword evidence="2" id="KW-0805">Transcription regulation</keyword>
<keyword evidence="9" id="KW-1185">Reference proteome</keyword>
<comment type="similarity">
    <text evidence="6">Belongs to the NFYC/HAP5 subunit family.</text>
</comment>
<evidence type="ECO:0000256" key="3">
    <source>
        <dbReference type="ARBA" id="ARBA00023125"/>
    </source>
</evidence>
<organism evidence="8 9">
    <name type="scientific">Ecytonucleospora hepatopenaei</name>
    <dbReference type="NCBI Taxonomy" id="646526"/>
    <lineage>
        <taxon>Eukaryota</taxon>
        <taxon>Fungi</taxon>
        <taxon>Fungi incertae sedis</taxon>
        <taxon>Microsporidia</taxon>
        <taxon>Enterocytozoonidae</taxon>
        <taxon>Ecytonucleospora</taxon>
    </lineage>
</organism>
<dbReference type="AlphaFoldDB" id="A0A1W0E389"/>
<dbReference type="Proteomes" id="UP000192758">
    <property type="component" value="Unassembled WGS sequence"/>
</dbReference>
<keyword evidence="3" id="KW-0238">DNA-binding</keyword>
<evidence type="ECO:0000313" key="8">
    <source>
        <dbReference type="EMBL" id="OQS53700.1"/>
    </source>
</evidence>
<dbReference type="GO" id="GO:0046982">
    <property type="term" value="F:protein heterodimerization activity"/>
    <property type="evidence" value="ECO:0007669"/>
    <property type="project" value="InterPro"/>
</dbReference>
<keyword evidence="4" id="KW-0804">Transcription</keyword>
<dbReference type="PANTHER" id="PTHR10252">
    <property type="entry name" value="HISTONE-LIKE TRANSCRIPTION FACTOR CCAAT-RELATED"/>
    <property type="match status" value="1"/>
</dbReference>
<evidence type="ECO:0000259" key="7">
    <source>
        <dbReference type="Pfam" id="PF00808"/>
    </source>
</evidence>
<dbReference type="OrthoDB" id="1272441at2759"/>
<name>A0A1W0E389_9MICR</name>
<dbReference type="InterPro" id="IPR003958">
    <property type="entry name" value="CBFA_NFYB_domain"/>
</dbReference>
<protein>
    <submittedName>
        <fullName evidence="8">NFYC2</fullName>
    </submittedName>
</protein>
<feature type="domain" description="Transcription factor CBF/NF-Y/archaeal histone" evidence="7">
    <location>
        <begin position="82"/>
        <end position="145"/>
    </location>
</feature>
<accession>A0A1W0E389</accession>
<sequence>MKKNFIKEVNKDFFLNDKNDLEKSIFGKPKQNVYSHLKNQFNENVNFESSGIKENQKEMVKKYWAKEFRKAQNMPINFKNVKLPLARIKRLMKVEEDVKVIAQEVPVLFAFVTEKFIEELTLRAWLFTMEGKRKILQGSDIFKAVKTSKSFDFLHQIIMETEAAELKKQTE</sequence>